<dbReference type="EMBL" id="CAJNDS010002071">
    <property type="protein sequence ID" value="CAE7305162.1"/>
    <property type="molecule type" value="Genomic_DNA"/>
</dbReference>
<keyword evidence="2" id="KW-1185">Reference proteome</keyword>
<reference evidence="1" key="1">
    <citation type="submission" date="2021-02" db="EMBL/GenBank/DDBJ databases">
        <authorList>
            <person name="Dougan E. K."/>
            <person name="Rhodes N."/>
            <person name="Thang M."/>
            <person name="Chan C."/>
        </authorList>
    </citation>
    <scope>NUCLEOTIDE SEQUENCE</scope>
</reference>
<comment type="caution">
    <text evidence="1">The sequence shown here is derived from an EMBL/GenBank/DDBJ whole genome shotgun (WGS) entry which is preliminary data.</text>
</comment>
<evidence type="ECO:0000313" key="1">
    <source>
        <dbReference type="EMBL" id="CAE7305162.1"/>
    </source>
</evidence>
<gene>
    <name evidence="1" type="primary">EXD2</name>
    <name evidence="1" type="ORF">SNAT2548_LOCUS16043</name>
</gene>
<proteinExistence type="predicted"/>
<dbReference type="Proteomes" id="UP000604046">
    <property type="component" value="Unassembled WGS sequence"/>
</dbReference>
<organism evidence="1 2">
    <name type="scientific">Symbiodinium natans</name>
    <dbReference type="NCBI Taxonomy" id="878477"/>
    <lineage>
        <taxon>Eukaryota</taxon>
        <taxon>Sar</taxon>
        <taxon>Alveolata</taxon>
        <taxon>Dinophyceae</taxon>
        <taxon>Suessiales</taxon>
        <taxon>Symbiodiniaceae</taxon>
        <taxon>Symbiodinium</taxon>
    </lineage>
</organism>
<name>A0A812N6M2_9DINO</name>
<protein>
    <submittedName>
        <fullName evidence="1">EXD2 protein</fullName>
    </submittedName>
</protein>
<accession>A0A812N6M2</accession>
<evidence type="ECO:0000313" key="2">
    <source>
        <dbReference type="Proteomes" id="UP000604046"/>
    </source>
</evidence>
<dbReference type="OrthoDB" id="433430at2759"/>
<sequence length="102" mass="11832">MSQDVEWSLGAQLISPQRRVQRLFVEEFKKTMFSPNPWYECPEETFPGGTKRIYDYWMTNRPTRDIERIDDGRDGCGCAWKQDLAAMVASLYGVCHALPLPK</sequence>
<dbReference type="AlphaFoldDB" id="A0A812N6M2"/>